<dbReference type="PANTHER" id="PTHR35526:SF3">
    <property type="entry name" value="ANTI-SIGMA-F FACTOR RSBW"/>
    <property type="match status" value="1"/>
</dbReference>
<evidence type="ECO:0000256" key="1">
    <source>
        <dbReference type="ARBA" id="ARBA00022527"/>
    </source>
</evidence>
<dbReference type="EMBL" id="JBHSPU010000002">
    <property type="protein sequence ID" value="MFC5912562.1"/>
    <property type="molecule type" value="Genomic_DNA"/>
</dbReference>
<keyword evidence="4" id="KW-1185">Reference proteome</keyword>
<dbReference type="PANTHER" id="PTHR35526">
    <property type="entry name" value="ANTI-SIGMA-F FACTOR RSBW-RELATED"/>
    <property type="match status" value="1"/>
</dbReference>
<dbReference type="Proteomes" id="UP001596200">
    <property type="component" value="Unassembled WGS sequence"/>
</dbReference>
<keyword evidence="1" id="KW-0808">Transferase</keyword>
<dbReference type="RefSeq" id="WP_344517140.1">
    <property type="nucleotide sequence ID" value="NZ_BAAATU010000062.1"/>
</dbReference>
<dbReference type="InterPro" id="IPR050267">
    <property type="entry name" value="Anti-sigma-factor_SerPK"/>
</dbReference>
<gene>
    <name evidence="3" type="ORF">ACFP1B_03790</name>
</gene>
<feature type="domain" description="Histidine kinase/HSP90-like ATPase" evidence="2">
    <location>
        <begin position="20"/>
        <end position="125"/>
    </location>
</feature>
<evidence type="ECO:0000313" key="3">
    <source>
        <dbReference type="EMBL" id="MFC5912562.1"/>
    </source>
</evidence>
<organism evidence="3 4">
    <name type="scientific">Streptomyces pulveraceus</name>
    <dbReference type="NCBI Taxonomy" id="68258"/>
    <lineage>
        <taxon>Bacteria</taxon>
        <taxon>Bacillati</taxon>
        <taxon>Actinomycetota</taxon>
        <taxon>Actinomycetes</taxon>
        <taxon>Kitasatosporales</taxon>
        <taxon>Streptomycetaceae</taxon>
        <taxon>Streptomyces</taxon>
    </lineage>
</organism>
<dbReference type="GO" id="GO:0005524">
    <property type="term" value="F:ATP binding"/>
    <property type="evidence" value="ECO:0007669"/>
    <property type="project" value="UniProtKB-KW"/>
</dbReference>
<proteinExistence type="predicted"/>
<keyword evidence="1" id="KW-0723">Serine/threonine-protein kinase</keyword>
<dbReference type="SUPFAM" id="SSF55874">
    <property type="entry name" value="ATPase domain of HSP90 chaperone/DNA topoisomerase II/histidine kinase"/>
    <property type="match status" value="1"/>
</dbReference>
<keyword evidence="3" id="KW-0547">Nucleotide-binding</keyword>
<keyword evidence="3" id="KW-0067">ATP-binding</keyword>
<name>A0ABW1GFY4_9ACTN</name>
<accession>A0ABW1GFY4</accession>
<dbReference type="Pfam" id="PF13581">
    <property type="entry name" value="HATPase_c_2"/>
    <property type="match status" value="1"/>
</dbReference>
<dbReference type="InterPro" id="IPR003594">
    <property type="entry name" value="HATPase_dom"/>
</dbReference>
<comment type="caution">
    <text evidence="3">The sequence shown here is derived from an EMBL/GenBank/DDBJ whole genome shotgun (WGS) entry which is preliminary data.</text>
</comment>
<reference evidence="4" key="1">
    <citation type="journal article" date="2019" name="Int. J. Syst. Evol. Microbiol.">
        <title>The Global Catalogue of Microorganisms (GCM) 10K type strain sequencing project: providing services to taxonomists for standard genome sequencing and annotation.</title>
        <authorList>
            <consortium name="The Broad Institute Genomics Platform"/>
            <consortium name="The Broad Institute Genome Sequencing Center for Infectious Disease"/>
            <person name="Wu L."/>
            <person name="Ma J."/>
        </authorList>
    </citation>
    <scope>NUCLEOTIDE SEQUENCE [LARGE SCALE GENOMIC DNA]</scope>
    <source>
        <strain evidence="4">JCM 4147</strain>
    </source>
</reference>
<protein>
    <submittedName>
        <fullName evidence="3">ATP-binding protein</fullName>
    </submittedName>
</protein>
<dbReference type="InterPro" id="IPR036890">
    <property type="entry name" value="HATPase_C_sf"/>
</dbReference>
<dbReference type="CDD" id="cd16936">
    <property type="entry name" value="HATPase_RsbW-like"/>
    <property type="match status" value="1"/>
</dbReference>
<dbReference type="Gene3D" id="3.30.565.10">
    <property type="entry name" value="Histidine kinase-like ATPase, C-terminal domain"/>
    <property type="match status" value="1"/>
</dbReference>
<evidence type="ECO:0000313" key="4">
    <source>
        <dbReference type="Proteomes" id="UP001596200"/>
    </source>
</evidence>
<keyword evidence="1" id="KW-0418">Kinase</keyword>
<evidence type="ECO:0000259" key="2">
    <source>
        <dbReference type="Pfam" id="PF13581"/>
    </source>
</evidence>
<sequence length="138" mass="15341">MSVATETEPPHYRHELYVHPQSLAQMRRIVACLVDLWDFRELTDTAALCAHELLTNVGRHTPSPRCTLTLRRRTDGVRITVGDSSPTPPTPRVPDWMAESGRGLALIGGLAAEWGSEPAPYGKDVWADLRSSRRRSVA</sequence>